<evidence type="ECO:0000256" key="3">
    <source>
        <dbReference type="ARBA" id="ARBA00022475"/>
    </source>
</evidence>
<keyword evidence="3" id="KW-1003">Cell membrane</keyword>
<feature type="transmembrane region" description="Helical" evidence="7">
    <location>
        <begin position="227"/>
        <end position="246"/>
    </location>
</feature>
<proteinExistence type="inferred from homology"/>
<comment type="caution">
    <text evidence="8">The sequence shown here is derived from an EMBL/GenBank/DDBJ whole genome shotgun (WGS) entry which is preliminary data.</text>
</comment>
<dbReference type="Proteomes" id="UP001595279">
    <property type="component" value="Unassembled WGS sequence"/>
</dbReference>
<organism evidence="8 9">
    <name type="scientific">Virgibacillus xinjiangensis</name>
    <dbReference type="NCBI Taxonomy" id="393090"/>
    <lineage>
        <taxon>Bacteria</taxon>
        <taxon>Bacillati</taxon>
        <taxon>Bacillota</taxon>
        <taxon>Bacilli</taxon>
        <taxon>Bacillales</taxon>
        <taxon>Bacillaceae</taxon>
        <taxon>Virgibacillus</taxon>
    </lineage>
</organism>
<evidence type="ECO:0000313" key="9">
    <source>
        <dbReference type="Proteomes" id="UP001595279"/>
    </source>
</evidence>
<feature type="transmembrane region" description="Helical" evidence="7">
    <location>
        <begin position="253"/>
        <end position="273"/>
    </location>
</feature>
<dbReference type="InterPro" id="IPR004937">
    <property type="entry name" value="Urea_transporter"/>
</dbReference>
<evidence type="ECO:0000256" key="2">
    <source>
        <dbReference type="ARBA" id="ARBA00005914"/>
    </source>
</evidence>
<keyword evidence="5 7" id="KW-1133">Transmembrane helix</keyword>
<sequence>MQKPISTRYLFRSFLHSFSQVILLDNWKTGLFIFLGILTVSWQYAAVSGLGVVIAMGIGLLLTKDREFIESGLMGYNAVLTSIAILIFLDGPSIWLLALFGAGLSTMVTIALNRYFIHLPVLTLPFNITAWVILLFPYKLEAVKMSDQLLPQSLMNWQAAPDRSIDWMAAFFKSISEIFLLDSTTAGMLILLGIILAGKRASTSTVISIFVALITALLLGAEAEQIHLGMYGYNAVLAALAVCHTFNQIPSNFLFVYGLIGAALTVPITAAFSIMLAPYGLPALTIPFVITTWLMLLSSKSVIAEES</sequence>
<dbReference type="EMBL" id="JBHRSA010000025">
    <property type="protein sequence ID" value="MFC3039778.1"/>
    <property type="molecule type" value="Genomic_DNA"/>
</dbReference>
<dbReference type="PIRSF" id="PIRSF016502">
    <property type="entry name" value="Urea_transporter"/>
    <property type="match status" value="1"/>
</dbReference>
<dbReference type="PANTHER" id="PTHR10464">
    <property type="entry name" value="UREA TRANSPORTER"/>
    <property type="match status" value="1"/>
</dbReference>
<keyword evidence="4 7" id="KW-0812">Transmembrane</keyword>
<evidence type="ECO:0000313" key="8">
    <source>
        <dbReference type="EMBL" id="MFC3039778.1"/>
    </source>
</evidence>
<keyword evidence="9" id="KW-1185">Reference proteome</keyword>
<keyword evidence="6 7" id="KW-0472">Membrane</keyword>
<feature type="transmembrane region" description="Helical" evidence="7">
    <location>
        <begin position="204"/>
        <end position="221"/>
    </location>
</feature>
<evidence type="ECO:0000256" key="5">
    <source>
        <dbReference type="ARBA" id="ARBA00022989"/>
    </source>
</evidence>
<evidence type="ECO:0000256" key="1">
    <source>
        <dbReference type="ARBA" id="ARBA00004651"/>
    </source>
</evidence>
<dbReference type="Pfam" id="PF03253">
    <property type="entry name" value="UT"/>
    <property type="match status" value="1"/>
</dbReference>
<feature type="transmembrane region" description="Helical" evidence="7">
    <location>
        <begin position="44"/>
        <end position="62"/>
    </location>
</feature>
<comment type="subcellular location">
    <subcellularLocation>
        <location evidence="1">Cell membrane</location>
        <topology evidence="1">Multi-pass membrane protein</topology>
    </subcellularLocation>
</comment>
<accession>A0ABV7CU43</accession>
<dbReference type="PANTHER" id="PTHR10464:SF4">
    <property type="entry name" value="UREA TRANSPORTER"/>
    <property type="match status" value="1"/>
</dbReference>
<reference evidence="9" key="1">
    <citation type="journal article" date="2019" name="Int. J. Syst. Evol. Microbiol.">
        <title>The Global Catalogue of Microorganisms (GCM) 10K type strain sequencing project: providing services to taxonomists for standard genome sequencing and annotation.</title>
        <authorList>
            <consortium name="The Broad Institute Genomics Platform"/>
            <consortium name="The Broad Institute Genome Sequencing Center for Infectious Disease"/>
            <person name="Wu L."/>
            <person name="Ma J."/>
        </authorList>
    </citation>
    <scope>NUCLEOTIDE SEQUENCE [LARGE SCALE GENOMIC DNA]</scope>
    <source>
        <strain evidence="9">KCTC 13128</strain>
    </source>
</reference>
<evidence type="ECO:0000256" key="7">
    <source>
        <dbReference type="SAM" id="Phobius"/>
    </source>
</evidence>
<dbReference type="RefSeq" id="WP_390269886.1">
    <property type="nucleotide sequence ID" value="NZ_JBHRSA010000025.1"/>
</dbReference>
<evidence type="ECO:0000256" key="6">
    <source>
        <dbReference type="ARBA" id="ARBA00023136"/>
    </source>
</evidence>
<comment type="similarity">
    <text evidence="2">Belongs to the urea transporter family.</text>
</comment>
<protein>
    <submittedName>
        <fullName evidence="8">Urea transporter</fullName>
    </submittedName>
</protein>
<feature type="transmembrane region" description="Helical" evidence="7">
    <location>
        <begin position="178"/>
        <end position="197"/>
    </location>
</feature>
<dbReference type="InterPro" id="IPR029020">
    <property type="entry name" value="Ammonium/urea_transptr"/>
</dbReference>
<feature type="transmembrane region" description="Helical" evidence="7">
    <location>
        <begin position="119"/>
        <end position="138"/>
    </location>
</feature>
<feature type="transmembrane region" description="Helical" evidence="7">
    <location>
        <begin position="279"/>
        <end position="297"/>
    </location>
</feature>
<dbReference type="Gene3D" id="1.10.3430.10">
    <property type="entry name" value="Ammonium transporter AmtB like domains"/>
    <property type="match status" value="1"/>
</dbReference>
<gene>
    <name evidence="8" type="ORF">ACFOGI_05900</name>
</gene>
<name>A0ABV7CU43_9BACI</name>
<evidence type="ECO:0000256" key="4">
    <source>
        <dbReference type="ARBA" id="ARBA00022692"/>
    </source>
</evidence>